<dbReference type="EMBL" id="CP002582">
    <property type="protein sequence ID" value="ADZ85283.1"/>
    <property type="molecule type" value="Genomic_DNA"/>
</dbReference>
<dbReference type="SUPFAM" id="SSF53271">
    <property type="entry name" value="PRTase-like"/>
    <property type="match status" value="1"/>
</dbReference>
<dbReference type="InterPro" id="IPR044005">
    <property type="entry name" value="DZR_2"/>
</dbReference>
<dbReference type="AlphaFoldDB" id="F2JT64"/>
<dbReference type="InterPro" id="IPR051910">
    <property type="entry name" value="ComF/GntX_DNA_util-trans"/>
</dbReference>
<dbReference type="Proteomes" id="UP000008467">
    <property type="component" value="Chromosome"/>
</dbReference>
<evidence type="ECO:0000259" key="2">
    <source>
        <dbReference type="Pfam" id="PF18912"/>
    </source>
</evidence>
<keyword evidence="3" id="KW-0808">Transferase</keyword>
<gene>
    <name evidence="3" type="ordered locus">Clole_3600</name>
</gene>
<dbReference type="GO" id="GO:0016757">
    <property type="term" value="F:glycosyltransferase activity"/>
    <property type="evidence" value="ECO:0007669"/>
    <property type="project" value="UniProtKB-KW"/>
</dbReference>
<dbReference type="InterPro" id="IPR029057">
    <property type="entry name" value="PRTase-like"/>
</dbReference>
<organism evidence="3 4">
    <name type="scientific">Cellulosilyticum lentocellum (strain ATCC 49066 / DSM 5427 / NCIMB 11756 / RHM5)</name>
    <name type="common">Clostridium lentocellum</name>
    <dbReference type="NCBI Taxonomy" id="642492"/>
    <lineage>
        <taxon>Bacteria</taxon>
        <taxon>Bacillati</taxon>
        <taxon>Bacillota</taxon>
        <taxon>Clostridia</taxon>
        <taxon>Lachnospirales</taxon>
        <taxon>Cellulosilyticaceae</taxon>
        <taxon>Cellulosilyticum</taxon>
    </lineage>
</organism>
<comment type="similarity">
    <text evidence="1">Belongs to the ComF/GntX family.</text>
</comment>
<name>F2JT64_CELLD</name>
<evidence type="ECO:0000313" key="4">
    <source>
        <dbReference type="Proteomes" id="UP000008467"/>
    </source>
</evidence>
<dbReference type="KEGG" id="cle:Clole_3600"/>
<dbReference type="RefSeq" id="WP_013658559.1">
    <property type="nucleotide sequence ID" value="NC_015275.1"/>
</dbReference>
<evidence type="ECO:0000256" key="1">
    <source>
        <dbReference type="ARBA" id="ARBA00008007"/>
    </source>
</evidence>
<dbReference type="PANTHER" id="PTHR47505:SF1">
    <property type="entry name" value="DNA UTILIZATION PROTEIN YHGH"/>
    <property type="match status" value="1"/>
</dbReference>
<dbReference type="Pfam" id="PF18912">
    <property type="entry name" value="DZR_2"/>
    <property type="match status" value="1"/>
</dbReference>
<sequence length="238" mass="27521">MDEFLGRLKKLIYPDKCTICRKLLSAETKEVLCDRCYSHLLKENLCNRCGRPYKIEYEGCLCCKEEEDSMVKRTIGLFPYCDHYRKAVLRWKYRGIRRYAKGYADLFVNDLVVTAILELDAFIPVPLAPSRAKKRGFNQAKDLAREMTLLTDIPTYDCLLRTRDTKPQAECTKEQRNKNVKGSIAINQKFTLPQLRRVAIVDDIYTTGSTAKECIKILKQEYAMKDAEFYLLVVCIGG</sequence>
<proteinExistence type="inferred from homology"/>
<dbReference type="STRING" id="642492.Clole_3600"/>
<feature type="domain" description="Double zinc ribbon" evidence="2">
    <location>
        <begin position="10"/>
        <end position="62"/>
    </location>
</feature>
<dbReference type="HOGENOM" id="CLU_054549_0_0_9"/>
<dbReference type="CDD" id="cd06223">
    <property type="entry name" value="PRTases_typeI"/>
    <property type="match status" value="1"/>
</dbReference>
<dbReference type="eggNOG" id="COG1040">
    <property type="taxonomic scope" value="Bacteria"/>
</dbReference>
<reference evidence="3 4" key="1">
    <citation type="journal article" date="2011" name="J. Bacteriol.">
        <title>Complete genome sequence of the cellulose-degrading bacterium Cellulosilyticum lentocellum.</title>
        <authorList>
            <consortium name="US DOE Joint Genome Institute"/>
            <person name="Miller D.A."/>
            <person name="Suen G."/>
            <person name="Bruce D."/>
            <person name="Copeland A."/>
            <person name="Cheng J.F."/>
            <person name="Detter C."/>
            <person name="Goodwin L.A."/>
            <person name="Han C.S."/>
            <person name="Hauser L.J."/>
            <person name="Land M.L."/>
            <person name="Lapidus A."/>
            <person name="Lucas S."/>
            <person name="Meincke L."/>
            <person name="Pitluck S."/>
            <person name="Tapia R."/>
            <person name="Teshima H."/>
            <person name="Woyke T."/>
            <person name="Fox B.G."/>
            <person name="Angert E.R."/>
            <person name="Currie C.R."/>
        </authorList>
    </citation>
    <scope>NUCLEOTIDE SEQUENCE [LARGE SCALE GENOMIC DNA]</scope>
    <source>
        <strain evidence="4">ATCC 49066 / DSM 5427 / NCIMB 11756 / RHM5</strain>
    </source>
</reference>
<accession>F2JT64</accession>
<dbReference type="Gene3D" id="3.40.50.2020">
    <property type="match status" value="1"/>
</dbReference>
<keyword evidence="4" id="KW-1185">Reference proteome</keyword>
<dbReference type="PANTHER" id="PTHR47505">
    <property type="entry name" value="DNA UTILIZATION PROTEIN YHGH"/>
    <property type="match status" value="1"/>
</dbReference>
<dbReference type="InterPro" id="IPR000836">
    <property type="entry name" value="PRTase_dom"/>
</dbReference>
<protein>
    <submittedName>
        <fullName evidence="3">Phosphoribosyltransferase</fullName>
    </submittedName>
</protein>
<evidence type="ECO:0000313" key="3">
    <source>
        <dbReference type="EMBL" id="ADZ85283.1"/>
    </source>
</evidence>
<keyword evidence="3" id="KW-0328">Glycosyltransferase</keyword>